<protein>
    <submittedName>
        <fullName evidence="2">Uncharacterized protein</fullName>
    </submittedName>
</protein>
<dbReference type="OrthoDB" id="5769639at2"/>
<sequence length="132" mass="15449">MRRPANHRIAGRQARSLLAKRLPGSRRSTVRQHLARSQRIAELIWRRWHVGPGQWRLKHLRWYLLTRTAHLGSGTRYRHWLTVRLLIVALDKDSWIERLDGPWVRPSGERGELKPGRPPNLPSPPSDWDSGP</sequence>
<evidence type="ECO:0000313" key="3">
    <source>
        <dbReference type="Proteomes" id="UP000092695"/>
    </source>
</evidence>
<feature type="region of interest" description="Disordered" evidence="1">
    <location>
        <begin position="103"/>
        <end position="132"/>
    </location>
</feature>
<keyword evidence="3" id="KW-1185">Reference proteome</keyword>
<reference evidence="2 3" key="1">
    <citation type="submission" date="2016-06" db="EMBL/GenBank/DDBJ databases">
        <title>Complete genome sequence of a deep-branching marine Gamma Proteobacterium Woeseia oceani type strain XK5.</title>
        <authorList>
            <person name="Mu D."/>
            <person name="Du Z."/>
        </authorList>
    </citation>
    <scope>NUCLEOTIDE SEQUENCE [LARGE SCALE GENOMIC DNA]</scope>
    <source>
        <strain evidence="2 3">XK5</strain>
    </source>
</reference>
<feature type="compositionally biased region" description="Pro residues" evidence="1">
    <location>
        <begin position="116"/>
        <end position="125"/>
    </location>
</feature>
<evidence type="ECO:0000256" key="1">
    <source>
        <dbReference type="SAM" id="MobiDB-lite"/>
    </source>
</evidence>
<proteinExistence type="predicted"/>
<name>A0A193LI82_9GAMM</name>
<accession>A0A193LI82</accession>
<evidence type="ECO:0000313" key="2">
    <source>
        <dbReference type="EMBL" id="ANO52148.1"/>
    </source>
</evidence>
<dbReference type="Proteomes" id="UP000092695">
    <property type="component" value="Chromosome"/>
</dbReference>
<gene>
    <name evidence="2" type="ORF">BA177_13935</name>
</gene>
<organism evidence="2 3">
    <name type="scientific">Woeseia oceani</name>
    <dbReference type="NCBI Taxonomy" id="1548547"/>
    <lineage>
        <taxon>Bacteria</taxon>
        <taxon>Pseudomonadati</taxon>
        <taxon>Pseudomonadota</taxon>
        <taxon>Gammaproteobacteria</taxon>
        <taxon>Woeseiales</taxon>
        <taxon>Woeseiaceae</taxon>
        <taxon>Woeseia</taxon>
    </lineage>
</organism>
<dbReference type="STRING" id="1548547.BA177_13935"/>
<dbReference type="AlphaFoldDB" id="A0A193LI82"/>
<dbReference type="KEGG" id="woc:BA177_13935"/>
<dbReference type="EMBL" id="CP016268">
    <property type="protein sequence ID" value="ANO52148.1"/>
    <property type="molecule type" value="Genomic_DNA"/>
</dbReference>